<reference evidence="1 2" key="1">
    <citation type="submission" date="2018-03" db="EMBL/GenBank/DDBJ databases">
        <title>Genome sequence of Moorella stamsii DSM 26217.</title>
        <authorList>
            <person name="Poehlein A."/>
            <person name="Daniel R."/>
        </authorList>
    </citation>
    <scope>NUCLEOTIDE SEQUENCE [LARGE SCALE GENOMIC DNA]</scope>
    <source>
        <strain evidence="2">DSM 26217</strain>
    </source>
</reference>
<dbReference type="AlphaFoldDB" id="A0A9X7J0A9"/>
<protein>
    <submittedName>
        <fullName evidence="1">Uncharacterized protein</fullName>
    </submittedName>
</protein>
<dbReference type="RefSeq" id="WP_054937728.1">
    <property type="nucleotide sequence ID" value="NZ_PVXL01000072.1"/>
</dbReference>
<name>A0A9X7J0A9_9FIRM</name>
<gene>
    <name evidence="1" type="ORF">MOST_29760</name>
</gene>
<sequence length="136" mass="14934">MKKTYIQKMEEICSLTGRLETLVKEIQALTAGGKSNIKIPYAQNSHLEAAGRVEVTGIGCDNTVIRAGEEVRIAGAFRGGENTSGKNVYIREIGTRGGIRTVVWVPRGSVVNVDRCYENVIIMFGSYTYNTRGCEQ</sequence>
<dbReference type="Proteomes" id="UP000239430">
    <property type="component" value="Unassembled WGS sequence"/>
</dbReference>
<accession>A0A9X7J0A9</accession>
<keyword evidence="2" id="KW-1185">Reference proteome</keyword>
<organism evidence="1 2">
    <name type="scientific">Neomoorella stamsii</name>
    <dbReference type="NCBI Taxonomy" id="1266720"/>
    <lineage>
        <taxon>Bacteria</taxon>
        <taxon>Bacillati</taxon>
        <taxon>Bacillota</taxon>
        <taxon>Clostridia</taxon>
        <taxon>Neomoorellales</taxon>
        <taxon>Neomoorellaceae</taxon>
        <taxon>Neomoorella</taxon>
    </lineage>
</organism>
<dbReference type="EMBL" id="PVXL01000072">
    <property type="protein sequence ID" value="PRR69554.1"/>
    <property type="molecule type" value="Genomic_DNA"/>
</dbReference>
<comment type="caution">
    <text evidence="1">The sequence shown here is derived from an EMBL/GenBank/DDBJ whole genome shotgun (WGS) entry which is preliminary data.</text>
</comment>
<evidence type="ECO:0000313" key="1">
    <source>
        <dbReference type="EMBL" id="PRR69554.1"/>
    </source>
</evidence>
<proteinExistence type="predicted"/>
<evidence type="ECO:0000313" key="2">
    <source>
        <dbReference type="Proteomes" id="UP000239430"/>
    </source>
</evidence>